<feature type="transmembrane region" description="Helical" evidence="9">
    <location>
        <begin position="253"/>
        <end position="269"/>
    </location>
</feature>
<evidence type="ECO:0000313" key="10">
    <source>
        <dbReference type="Proteomes" id="UP000694844"/>
    </source>
</evidence>
<feature type="transmembrane region" description="Helical" evidence="9">
    <location>
        <begin position="447"/>
        <end position="464"/>
    </location>
</feature>
<keyword evidence="10" id="KW-1185">Reference proteome</keyword>
<dbReference type="Pfam" id="PF10034">
    <property type="entry name" value="Dpy19"/>
    <property type="match status" value="1"/>
</dbReference>
<evidence type="ECO:0000256" key="6">
    <source>
        <dbReference type="ARBA" id="ARBA00022989"/>
    </source>
</evidence>
<keyword evidence="3" id="KW-0328">Glycosyltransferase</keyword>
<feature type="transmembrane region" description="Helical" evidence="9">
    <location>
        <begin position="346"/>
        <end position="367"/>
    </location>
</feature>
<keyword evidence="6 9" id="KW-1133">Transmembrane helix</keyword>
<dbReference type="CDD" id="cd20177">
    <property type="entry name" value="Dpy19"/>
    <property type="match status" value="1"/>
</dbReference>
<gene>
    <name evidence="11" type="primary">LOC111110775</name>
</gene>
<keyword evidence="7 9" id="KW-0472">Membrane</keyword>
<organism evidence="10 11">
    <name type="scientific">Crassostrea virginica</name>
    <name type="common">Eastern oyster</name>
    <dbReference type="NCBI Taxonomy" id="6565"/>
    <lineage>
        <taxon>Eukaryota</taxon>
        <taxon>Metazoa</taxon>
        <taxon>Spiralia</taxon>
        <taxon>Lophotrochozoa</taxon>
        <taxon>Mollusca</taxon>
        <taxon>Bivalvia</taxon>
        <taxon>Autobranchia</taxon>
        <taxon>Pteriomorphia</taxon>
        <taxon>Ostreida</taxon>
        <taxon>Ostreoidea</taxon>
        <taxon>Ostreidae</taxon>
        <taxon>Crassostrea</taxon>
    </lineage>
</organism>
<feature type="transmembrane region" description="Helical" evidence="9">
    <location>
        <begin position="299"/>
        <end position="316"/>
    </location>
</feature>
<dbReference type="OrthoDB" id="6019623at2759"/>
<evidence type="ECO:0000256" key="9">
    <source>
        <dbReference type="SAM" id="Phobius"/>
    </source>
</evidence>
<evidence type="ECO:0000313" key="11">
    <source>
        <dbReference type="RefSeq" id="XP_022303094.1"/>
    </source>
</evidence>
<evidence type="ECO:0000256" key="8">
    <source>
        <dbReference type="SAM" id="MobiDB-lite"/>
    </source>
</evidence>
<feature type="transmembrane region" description="Helical" evidence="9">
    <location>
        <begin position="495"/>
        <end position="513"/>
    </location>
</feature>
<protein>
    <submittedName>
        <fullName evidence="11">Probable C-mannosyltransferase DPY19L1 isoform X1</fullName>
    </submittedName>
</protein>
<feature type="region of interest" description="Disordered" evidence="8">
    <location>
        <begin position="1"/>
        <end position="35"/>
    </location>
</feature>
<evidence type="ECO:0000256" key="3">
    <source>
        <dbReference type="ARBA" id="ARBA00022676"/>
    </source>
</evidence>
<keyword evidence="5 9" id="KW-0812">Transmembrane</keyword>
<feature type="compositionally biased region" description="Low complexity" evidence="8">
    <location>
        <begin position="9"/>
        <end position="21"/>
    </location>
</feature>
<feature type="transmembrane region" description="Helical" evidence="9">
    <location>
        <begin position="374"/>
        <end position="395"/>
    </location>
</feature>
<evidence type="ECO:0000256" key="1">
    <source>
        <dbReference type="ARBA" id="ARBA00004141"/>
    </source>
</evidence>
<comment type="similarity">
    <text evidence="2">Belongs to the dpy-19 family.</text>
</comment>
<feature type="transmembrane region" description="Helical" evidence="9">
    <location>
        <begin position="198"/>
        <end position="222"/>
    </location>
</feature>
<dbReference type="RefSeq" id="XP_022303094.1">
    <property type="nucleotide sequence ID" value="XM_022447386.1"/>
</dbReference>
<accession>A0A8B8BJS4</accession>
<sequence>MAAKKRHQNQNTNANSESSNTTRKKVGKKKENKEDNGVSGDLKYKIFIAALAIAVGYMHRNHVYGMFERDKHFSHLSNLERELSFRTEMGLYFSYFKTIIEAPTFMNGLDQIMYDNITEYPDTINVLKRFNLYPEVALGIAYRWYDSIMVSMNKPTKMCWTVNRGEGMSPVQSCEGLGEPSYFYVEAVFFLNGLMMSVFFLFGVYLSGNVYGGILAVATFFYNHGEVIHTMIKRKDINHCTRVQWTPPLRESFAFPFLILEMFLVTHTLRTKSPSYLHSIGIALAVVSFMLPWQFAQFALMTQAVAVFCTYVLGYIGSHKVKVILSGLFVGLLASYVLLFGNEMLLTSFFFSSLVTIFIIVSLEPLLNKLNFRVAIWAVQGALLVAGTVGIKILIAKALRVADDEHIGDIFRSKFSDFNNFHTMLYTCAPEFDFLAAETYWKLLKTILLPTVILIIIVFSIRVLKLEYNIWKKTDLEGEEIVLEGEHRSKPHADYVYHMFQLAAFTLMAVIIMRLKLFWTPHLCLLTSLLASRKLFGWIGGREKQYAAVTVLLACMTIEGIQNIMHQWSIMGEYSNYPLEELVEWIKVQTPKNAVFAGPMPTMATVKLCTGRPIVNHPHYEDAGLRARTMKVYSMFSKKPLSEVKQNLLDLKTDFVILENSWCVRRQKEGCGMAEIWDIEDKKNRHETVQACTKLRDKPEPHFSRVFRNDVYDVLKISKW</sequence>
<proteinExistence type="inferred from homology"/>
<dbReference type="GO" id="GO:0005637">
    <property type="term" value="C:nuclear inner membrane"/>
    <property type="evidence" value="ECO:0007669"/>
    <property type="project" value="TreeGrafter"/>
</dbReference>
<dbReference type="GeneID" id="111110775"/>
<comment type="subcellular location">
    <subcellularLocation>
        <location evidence="1">Membrane</location>
        <topology evidence="1">Multi-pass membrane protein</topology>
    </subcellularLocation>
</comment>
<name>A0A8B8BJS4_CRAVI</name>
<evidence type="ECO:0000256" key="5">
    <source>
        <dbReference type="ARBA" id="ARBA00022692"/>
    </source>
</evidence>
<dbReference type="GO" id="GO:0000030">
    <property type="term" value="F:mannosyltransferase activity"/>
    <property type="evidence" value="ECO:0007669"/>
    <property type="project" value="InterPro"/>
</dbReference>
<dbReference type="PANTHER" id="PTHR31488:SF1">
    <property type="entry name" value="C-MANNOSYLTRANSFERASE DPY19L1"/>
    <property type="match status" value="1"/>
</dbReference>
<dbReference type="AlphaFoldDB" id="A0A8B8BJS4"/>
<reference evidence="11" key="1">
    <citation type="submission" date="2025-08" db="UniProtKB">
        <authorList>
            <consortium name="RefSeq"/>
        </authorList>
    </citation>
    <scope>IDENTIFICATION</scope>
    <source>
        <tissue evidence="11">Whole sample</tissue>
    </source>
</reference>
<keyword evidence="4" id="KW-0808">Transferase</keyword>
<evidence type="ECO:0000256" key="7">
    <source>
        <dbReference type="ARBA" id="ARBA00023136"/>
    </source>
</evidence>
<dbReference type="InterPro" id="IPR047462">
    <property type="entry name" value="Dpy19"/>
</dbReference>
<feature type="transmembrane region" description="Helical" evidence="9">
    <location>
        <begin position="276"/>
        <end position="293"/>
    </location>
</feature>
<dbReference type="PANTHER" id="PTHR31488">
    <property type="entry name" value="DPY-19-LIKE 1, LIKE (H. SAPIENS)"/>
    <property type="match status" value="1"/>
</dbReference>
<feature type="transmembrane region" description="Helical" evidence="9">
    <location>
        <begin position="323"/>
        <end position="340"/>
    </location>
</feature>
<dbReference type="Proteomes" id="UP000694844">
    <property type="component" value="Chromosome 9"/>
</dbReference>
<dbReference type="KEGG" id="cvn:111110775"/>
<evidence type="ECO:0000256" key="4">
    <source>
        <dbReference type="ARBA" id="ARBA00022679"/>
    </source>
</evidence>
<dbReference type="InterPro" id="IPR018732">
    <property type="entry name" value="Dpy-19/Dpy-19-like"/>
</dbReference>
<evidence type="ECO:0000256" key="2">
    <source>
        <dbReference type="ARBA" id="ARBA00008744"/>
    </source>
</evidence>